<dbReference type="InterPro" id="IPR009057">
    <property type="entry name" value="Homeodomain-like_sf"/>
</dbReference>
<dbReference type="Pfam" id="PF00440">
    <property type="entry name" value="TetR_N"/>
    <property type="match status" value="1"/>
</dbReference>
<evidence type="ECO:0000313" key="5">
    <source>
        <dbReference type="Proteomes" id="UP000192320"/>
    </source>
</evidence>
<dbReference type="GO" id="GO:0003700">
    <property type="term" value="F:DNA-binding transcription factor activity"/>
    <property type="evidence" value="ECO:0007669"/>
    <property type="project" value="TreeGrafter"/>
</dbReference>
<dbReference type="InterPro" id="IPR041669">
    <property type="entry name" value="TetR_C_15"/>
</dbReference>
<sequence>MDPHELQPRKRPQQQRSQQTREHILEAAIEVFTEYGYARGTTNRIAERAEISIGSLYQYYPNKDAIVIALATRHLDNGIDHVNQRRQTGSAATLEAVLNDIVGTAIDNHRHDPEYLRLLIEQAPRSGELMAKVAALQDASTQSMRELLATYPEVVVEDLNAAARLTVTTIELVVHHMLAAPRALDSGDLHKELVAMLTRYLTSA</sequence>
<comment type="caution">
    <text evidence="4">The sequence shown here is derived from an EMBL/GenBank/DDBJ whole genome shotgun (WGS) entry which is preliminary data.</text>
</comment>
<feature type="DNA-binding region" description="H-T-H motif" evidence="2">
    <location>
        <begin position="41"/>
        <end position="60"/>
    </location>
</feature>
<evidence type="ECO:0000256" key="1">
    <source>
        <dbReference type="ARBA" id="ARBA00023125"/>
    </source>
</evidence>
<name>A0AA91M2K1_9MYCO</name>
<dbReference type="RefSeq" id="WP_083027733.1">
    <property type="nucleotide sequence ID" value="NZ_AP022589.1"/>
</dbReference>
<dbReference type="PANTHER" id="PTHR30055:SF226">
    <property type="entry name" value="HTH-TYPE TRANSCRIPTIONAL REGULATOR PKSA"/>
    <property type="match status" value="1"/>
</dbReference>
<dbReference type="Proteomes" id="UP000192320">
    <property type="component" value="Unassembled WGS sequence"/>
</dbReference>
<feature type="domain" description="HTH tetR-type" evidence="3">
    <location>
        <begin position="18"/>
        <end position="78"/>
    </location>
</feature>
<dbReference type="SUPFAM" id="SSF46689">
    <property type="entry name" value="Homeodomain-like"/>
    <property type="match status" value="1"/>
</dbReference>
<dbReference type="PANTHER" id="PTHR30055">
    <property type="entry name" value="HTH-TYPE TRANSCRIPTIONAL REGULATOR RUTR"/>
    <property type="match status" value="1"/>
</dbReference>
<evidence type="ECO:0000259" key="3">
    <source>
        <dbReference type="PROSITE" id="PS50977"/>
    </source>
</evidence>
<keyword evidence="1 2" id="KW-0238">DNA-binding</keyword>
<dbReference type="Pfam" id="PF17918">
    <property type="entry name" value="TetR_C_15"/>
    <property type="match status" value="1"/>
</dbReference>
<dbReference type="InterPro" id="IPR050109">
    <property type="entry name" value="HTH-type_TetR-like_transc_reg"/>
</dbReference>
<dbReference type="PRINTS" id="PR00455">
    <property type="entry name" value="HTHTETR"/>
</dbReference>
<dbReference type="PROSITE" id="PS50977">
    <property type="entry name" value="HTH_TETR_2"/>
    <property type="match status" value="1"/>
</dbReference>
<dbReference type="GO" id="GO:0000976">
    <property type="term" value="F:transcription cis-regulatory region binding"/>
    <property type="evidence" value="ECO:0007669"/>
    <property type="project" value="TreeGrafter"/>
</dbReference>
<keyword evidence="5" id="KW-1185">Reference proteome</keyword>
<dbReference type="EMBL" id="MVHZ01000026">
    <property type="protein sequence ID" value="ORA98009.1"/>
    <property type="molecule type" value="Genomic_DNA"/>
</dbReference>
<evidence type="ECO:0000256" key="2">
    <source>
        <dbReference type="PROSITE-ProRule" id="PRU00335"/>
    </source>
</evidence>
<accession>A0AA91M2K1</accession>
<gene>
    <name evidence="4" type="ORF">BST33_17665</name>
</gene>
<protein>
    <submittedName>
        <fullName evidence="4">TetR family transcriptional regulator</fullName>
    </submittedName>
</protein>
<proteinExistence type="predicted"/>
<evidence type="ECO:0000313" key="4">
    <source>
        <dbReference type="EMBL" id="ORA98009.1"/>
    </source>
</evidence>
<organism evidence="4 5">
    <name type="scientific">Mycolicibacter minnesotensis</name>
    <dbReference type="NCBI Taxonomy" id="1118379"/>
    <lineage>
        <taxon>Bacteria</taxon>
        <taxon>Bacillati</taxon>
        <taxon>Actinomycetota</taxon>
        <taxon>Actinomycetes</taxon>
        <taxon>Mycobacteriales</taxon>
        <taxon>Mycobacteriaceae</taxon>
        <taxon>Mycolicibacter</taxon>
    </lineage>
</organism>
<dbReference type="AlphaFoldDB" id="A0AA91M2K1"/>
<dbReference type="InterPro" id="IPR001647">
    <property type="entry name" value="HTH_TetR"/>
</dbReference>
<dbReference type="Gene3D" id="1.10.357.10">
    <property type="entry name" value="Tetracycline Repressor, domain 2"/>
    <property type="match status" value="1"/>
</dbReference>
<reference evidence="4 5" key="1">
    <citation type="submission" date="2017-02" db="EMBL/GenBank/DDBJ databases">
        <title>The new phylogeny of genus Mycobacterium.</title>
        <authorList>
            <person name="Tortoli E."/>
            <person name="Trovato A."/>
            <person name="Cirillo D.M."/>
        </authorList>
    </citation>
    <scope>NUCLEOTIDE SEQUENCE [LARGE SCALE GENOMIC DNA]</scope>
    <source>
        <strain evidence="4 5">DSM 45633</strain>
    </source>
</reference>